<dbReference type="OrthoDB" id="7308154at2"/>
<name>A0A4R3JI72_9RHOB</name>
<evidence type="ECO:0000313" key="4">
    <source>
        <dbReference type="Proteomes" id="UP000295696"/>
    </source>
</evidence>
<proteinExistence type="predicted"/>
<dbReference type="EMBL" id="SLZU01000003">
    <property type="protein sequence ID" value="TCS65702.1"/>
    <property type="molecule type" value="Genomic_DNA"/>
</dbReference>
<evidence type="ECO:0000256" key="2">
    <source>
        <dbReference type="SAM" id="SignalP"/>
    </source>
</evidence>
<feature type="region of interest" description="Disordered" evidence="1">
    <location>
        <begin position="104"/>
        <end position="125"/>
    </location>
</feature>
<gene>
    <name evidence="3" type="ORF">EDD52_103118</name>
</gene>
<comment type="caution">
    <text evidence="3">The sequence shown here is derived from an EMBL/GenBank/DDBJ whole genome shotgun (WGS) entry which is preliminary data.</text>
</comment>
<keyword evidence="2" id="KW-0732">Signal</keyword>
<sequence length="125" mass="13845">MKPITLALVLSLGLAPNLVSAQEEELDGAEGLSLMEQGARLFMRGIMQEMEPALKELEGLAEDMKPAMRDFADNMGPALRKLLEEVDDWSVYDAPEMQPNGDIIIRRKPEAAPPDRPLEDGEIEL</sequence>
<feature type="signal peptide" evidence="2">
    <location>
        <begin position="1"/>
        <end position="21"/>
    </location>
</feature>
<feature type="chain" id="PRO_5020287488" description="AAA+ family ATPase" evidence="2">
    <location>
        <begin position="22"/>
        <end position="125"/>
    </location>
</feature>
<accession>A0A4R3JI72</accession>
<protein>
    <recommendedName>
        <fullName evidence="5">AAA+ family ATPase</fullName>
    </recommendedName>
</protein>
<organism evidence="3 4">
    <name type="scientific">Primorskyibacter sedentarius</name>
    <dbReference type="NCBI Taxonomy" id="745311"/>
    <lineage>
        <taxon>Bacteria</taxon>
        <taxon>Pseudomonadati</taxon>
        <taxon>Pseudomonadota</taxon>
        <taxon>Alphaproteobacteria</taxon>
        <taxon>Rhodobacterales</taxon>
        <taxon>Roseobacteraceae</taxon>
        <taxon>Primorskyibacter</taxon>
    </lineage>
</organism>
<evidence type="ECO:0000313" key="3">
    <source>
        <dbReference type="EMBL" id="TCS65702.1"/>
    </source>
</evidence>
<keyword evidence="4" id="KW-1185">Reference proteome</keyword>
<dbReference type="RefSeq" id="WP_132243206.1">
    <property type="nucleotide sequence ID" value="NZ_SLZU01000003.1"/>
</dbReference>
<dbReference type="Proteomes" id="UP000295696">
    <property type="component" value="Unassembled WGS sequence"/>
</dbReference>
<evidence type="ECO:0000256" key="1">
    <source>
        <dbReference type="SAM" id="MobiDB-lite"/>
    </source>
</evidence>
<evidence type="ECO:0008006" key="5">
    <source>
        <dbReference type="Google" id="ProtNLM"/>
    </source>
</evidence>
<dbReference type="AlphaFoldDB" id="A0A4R3JI72"/>
<reference evidence="3 4" key="1">
    <citation type="submission" date="2019-03" db="EMBL/GenBank/DDBJ databases">
        <title>Genomic Encyclopedia of Type Strains, Phase IV (KMG-IV): sequencing the most valuable type-strain genomes for metagenomic binning, comparative biology and taxonomic classification.</title>
        <authorList>
            <person name="Goeker M."/>
        </authorList>
    </citation>
    <scope>NUCLEOTIDE SEQUENCE [LARGE SCALE GENOMIC DNA]</scope>
    <source>
        <strain evidence="3 4">DSM 104836</strain>
    </source>
</reference>